<gene>
    <name evidence="7" type="ORF">OHU69_40940</name>
</gene>
<dbReference type="InterPro" id="IPR036271">
    <property type="entry name" value="Tet_transcr_reg_TetR-rel_C_sf"/>
</dbReference>
<dbReference type="PRINTS" id="PR00455">
    <property type="entry name" value="HTHTETR"/>
</dbReference>
<dbReference type="Pfam" id="PF13977">
    <property type="entry name" value="TetR_C_6"/>
    <property type="match status" value="1"/>
</dbReference>
<feature type="DNA-binding region" description="H-T-H motif" evidence="5">
    <location>
        <begin position="37"/>
        <end position="56"/>
    </location>
</feature>
<accession>A0AAU1UHA1</accession>
<keyword evidence="3 5" id="KW-0238">DNA-binding</keyword>
<dbReference type="EMBL" id="CP108195">
    <property type="protein sequence ID" value="WTS16874.1"/>
    <property type="molecule type" value="Genomic_DNA"/>
</dbReference>
<evidence type="ECO:0000256" key="2">
    <source>
        <dbReference type="ARBA" id="ARBA00023015"/>
    </source>
</evidence>
<dbReference type="InterPro" id="IPR001647">
    <property type="entry name" value="HTH_TetR"/>
</dbReference>
<evidence type="ECO:0000256" key="1">
    <source>
        <dbReference type="ARBA" id="ARBA00022491"/>
    </source>
</evidence>
<dbReference type="AlphaFoldDB" id="A0AAU1UHA1"/>
<sequence>MTEPKPRGPYAKSAARRAEIVRAARDSFAENGFTKASLRDIAVRAGITHAGLLHHFRSKDELLAAVLAERDEAEWQLGMTNVSGMDELAPYLGTLLRHHQKAPELMRLWIELAAAASRPEHPAHAYFVQRYDKSRESYTQGMRGQADHGALHEGLDPDHAATLLQAVLNGLQLQWLLDQDLDIVGPMLAFMRLVFPEGAQEDGAHTAS</sequence>
<evidence type="ECO:0000259" key="6">
    <source>
        <dbReference type="PROSITE" id="PS50977"/>
    </source>
</evidence>
<proteinExistence type="predicted"/>
<dbReference type="GO" id="GO:0003700">
    <property type="term" value="F:DNA-binding transcription factor activity"/>
    <property type="evidence" value="ECO:0007669"/>
    <property type="project" value="TreeGrafter"/>
</dbReference>
<dbReference type="PANTHER" id="PTHR30055">
    <property type="entry name" value="HTH-TYPE TRANSCRIPTIONAL REGULATOR RUTR"/>
    <property type="match status" value="1"/>
</dbReference>
<feature type="domain" description="HTH tetR-type" evidence="6">
    <location>
        <begin position="14"/>
        <end position="74"/>
    </location>
</feature>
<dbReference type="InterPro" id="IPR039538">
    <property type="entry name" value="BetI_C"/>
</dbReference>
<evidence type="ECO:0000256" key="3">
    <source>
        <dbReference type="ARBA" id="ARBA00023125"/>
    </source>
</evidence>
<dbReference type="GO" id="GO:0000976">
    <property type="term" value="F:transcription cis-regulatory region binding"/>
    <property type="evidence" value="ECO:0007669"/>
    <property type="project" value="TreeGrafter"/>
</dbReference>
<name>A0AAU1UHA1_9ACTN</name>
<dbReference type="PROSITE" id="PS50977">
    <property type="entry name" value="HTH_TETR_2"/>
    <property type="match status" value="1"/>
</dbReference>
<keyword evidence="4" id="KW-0804">Transcription</keyword>
<dbReference type="InterPro" id="IPR050109">
    <property type="entry name" value="HTH-type_TetR-like_transc_reg"/>
</dbReference>
<reference evidence="7" key="1">
    <citation type="submission" date="2022-10" db="EMBL/GenBank/DDBJ databases">
        <title>The complete genomes of actinobacterial strains from the NBC collection.</title>
        <authorList>
            <person name="Joergensen T.S."/>
            <person name="Alvarez Arevalo M."/>
            <person name="Sterndorff E.B."/>
            <person name="Faurdal D."/>
            <person name="Vuksanovic O."/>
            <person name="Mourched A.-S."/>
            <person name="Charusanti P."/>
            <person name="Shaw S."/>
            <person name="Blin K."/>
            <person name="Weber T."/>
        </authorList>
    </citation>
    <scope>NUCLEOTIDE SEQUENCE</scope>
    <source>
        <strain evidence="7">NBC_00119</strain>
    </source>
</reference>
<dbReference type="Pfam" id="PF00440">
    <property type="entry name" value="TetR_N"/>
    <property type="match status" value="1"/>
</dbReference>
<dbReference type="SUPFAM" id="SSF48498">
    <property type="entry name" value="Tetracyclin repressor-like, C-terminal domain"/>
    <property type="match status" value="1"/>
</dbReference>
<dbReference type="PANTHER" id="PTHR30055:SF234">
    <property type="entry name" value="HTH-TYPE TRANSCRIPTIONAL REGULATOR BETI"/>
    <property type="match status" value="1"/>
</dbReference>
<evidence type="ECO:0000256" key="5">
    <source>
        <dbReference type="PROSITE-ProRule" id="PRU00335"/>
    </source>
</evidence>
<dbReference type="InterPro" id="IPR009057">
    <property type="entry name" value="Homeodomain-like_sf"/>
</dbReference>
<keyword evidence="1" id="KW-0678">Repressor</keyword>
<keyword evidence="2" id="KW-0805">Transcription regulation</keyword>
<protein>
    <submittedName>
        <fullName evidence="7">TetR/AcrR family transcriptional regulator</fullName>
    </submittedName>
</protein>
<evidence type="ECO:0000256" key="4">
    <source>
        <dbReference type="ARBA" id="ARBA00023163"/>
    </source>
</evidence>
<organism evidence="7">
    <name type="scientific">Streptomyces sp. NBC_00119</name>
    <dbReference type="NCBI Taxonomy" id="2975659"/>
    <lineage>
        <taxon>Bacteria</taxon>
        <taxon>Bacillati</taxon>
        <taxon>Actinomycetota</taxon>
        <taxon>Actinomycetes</taxon>
        <taxon>Kitasatosporales</taxon>
        <taxon>Streptomycetaceae</taxon>
        <taxon>Streptomyces</taxon>
    </lineage>
</organism>
<dbReference type="SUPFAM" id="SSF46689">
    <property type="entry name" value="Homeodomain-like"/>
    <property type="match status" value="1"/>
</dbReference>
<dbReference type="Gene3D" id="1.10.357.10">
    <property type="entry name" value="Tetracycline Repressor, domain 2"/>
    <property type="match status" value="1"/>
</dbReference>
<evidence type="ECO:0000313" key="7">
    <source>
        <dbReference type="EMBL" id="WTS16874.1"/>
    </source>
</evidence>